<keyword evidence="3" id="KW-1185">Reference proteome</keyword>
<sequence>MSDQYAATSSRLNSLSSKDSMLRTMSGQQALELASRLIAEEARSIGISEQEQMQFKDAVSTDSTTTDNTIMRNNKETATSNNASVGFNAFGLGGASARVSASNNTSSSSEEVLSKKQTINNVLEKTKSALQEGRLNSFNSDTQSLARTLSQNYQEQESIGREISDAISAQDQLSRSRQYVAQNAATIDRNMNEPVLNAIIDSNIPGVSSKEQAARWARTHIHEAASIANSVMPVDNIALDNGRHLSGISSDVKNIPMRSEQHLKNEYQVQTGKIEASADKINNKQELAYQSVETRLNNNLSNSVKESYNNLNNTAQLVEQKGKKIEDQYEDTSDSTVKRTLDEIGKNSRL</sequence>
<dbReference type="HOGENOM" id="CLU_791980_0_0_5"/>
<evidence type="ECO:0000313" key="2">
    <source>
        <dbReference type="EMBL" id="AAY62341.1"/>
    </source>
</evidence>
<name>Q4UJB6_RICFE</name>
<geneLocation type="plasmid" evidence="2 3">
    <name>pRFdelta</name>
</geneLocation>
<protein>
    <recommendedName>
        <fullName evidence="4">Conjugative transfer TraG domain protein</fullName>
    </recommendedName>
</protein>
<proteinExistence type="predicted"/>
<evidence type="ECO:0000313" key="1">
    <source>
        <dbReference type="EMBL" id="AAY62297.1"/>
    </source>
</evidence>
<dbReference type="KEGG" id="rfe:RF_p46"/>
<dbReference type="AlphaFoldDB" id="Q4UJB6"/>
<gene>
    <name evidence="1" type="ordered locus">RF_p46</name>
    <name evidence="2" type="ordered locus">RF_pd46</name>
</gene>
<geneLocation type="plasmid" evidence="1 3">
    <name>pRF</name>
</geneLocation>
<organism evidence="2 3">
    <name type="scientific">Rickettsia felis (strain ATCC VR-1525 / URRWXCal2)</name>
    <name type="common">Rickettsia azadi</name>
    <dbReference type="NCBI Taxonomy" id="315456"/>
    <lineage>
        <taxon>Bacteria</taxon>
        <taxon>Pseudomonadati</taxon>
        <taxon>Pseudomonadota</taxon>
        <taxon>Alphaproteobacteria</taxon>
        <taxon>Rickettsiales</taxon>
        <taxon>Rickettsiaceae</taxon>
        <taxon>Rickettsieae</taxon>
        <taxon>Rickettsia</taxon>
        <taxon>spotted fever group</taxon>
    </lineage>
</organism>
<dbReference type="Proteomes" id="UP000008548">
    <property type="component" value="Plasmid pRFdelta"/>
</dbReference>
<keyword evidence="2" id="KW-0614">Plasmid</keyword>
<dbReference type="EMBL" id="CP000055">
    <property type="protein sequence ID" value="AAY62341.1"/>
    <property type="molecule type" value="Genomic_DNA"/>
</dbReference>
<dbReference type="OrthoDB" id="7161741at2"/>
<dbReference type="KEGG" id="rfe:RF_pd46"/>
<reference evidence="2 3" key="1">
    <citation type="journal article" date="2005" name="PLoS Biol.">
        <title>The genome sequence of Rickettsia felis identifies the first putative conjugative plasmid in an obligate intracellular parasite.</title>
        <authorList>
            <person name="Ogata H."/>
            <person name="Renesto P."/>
            <person name="Audic S."/>
            <person name="Robert C."/>
            <person name="Blanc G."/>
            <person name="Fournier P.E."/>
            <person name="Parinello H."/>
            <person name="Claverie J.M."/>
            <person name="Raoult D."/>
        </authorList>
    </citation>
    <scope>NUCLEOTIDE SEQUENCE [LARGE SCALE GENOMIC DNA]</scope>
    <source>
        <strain evidence="3">ATCC VR-1525 / URRWXCal2</strain>
        <strain evidence="2">URRWXCal2</strain>
        <plasmid evidence="1">pRF</plasmid>
        <plasmid evidence="2">pRFdelta</plasmid>
    </source>
</reference>
<evidence type="ECO:0008006" key="4">
    <source>
        <dbReference type="Google" id="ProtNLM"/>
    </source>
</evidence>
<evidence type="ECO:0000313" key="3">
    <source>
        <dbReference type="Proteomes" id="UP000008548"/>
    </source>
</evidence>
<accession>Q4UJB6</accession>
<dbReference type="EMBL" id="CP000054">
    <property type="protein sequence ID" value="AAY62297.1"/>
    <property type="molecule type" value="Genomic_DNA"/>
</dbReference>
<dbReference type="Proteomes" id="UP000008548">
    <property type="component" value="Plasmid pRF"/>
</dbReference>